<organism evidence="1 2">
    <name type="scientific">Peribacillus deserti</name>
    <dbReference type="NCBI Taxonomy" id="673318"/>
    <lineage>
        <taxon>Bacteria</taxon>
        <taxon>Bacillati</taxon>
        <taxon>Bacillota</taxon>
        <taxon>Bacilli</taxon>
        <taxon>Bacillales</taxon>
        <taxon>Bacillaceae</taxon>
        <taxon>Peribacillus</taxon>
    </lineage>
</organism>
<dbReference type="PANTHER" id="PTHR35788">
    <property type="entry name" value="EXPORTED PROTEIN-RELATED"/>
    <property type="match status" value="1"/>
</dbReference>
<dbReference type="Proteomes" id="UP000823486">
    <property type="component" value="Unassembled WGS sequence"/>
</dbReference>
<comment type="caution">
    <text evidence="1">The sequence shown here is derived from an EMBL/GenBank/DDBJ whole genome shotgun (WGS) entry which is preliminary data.</text>
</comment>
<evidence type="ECO:0000313" key="2">
    <source>
        <dbReference type="Proteomes" id="UP000823486"/>
    </source>
</evidence>
<gene>
    <name evidence="1" type="ORF">JOC77_000877</name>
</gene>
<proteinExistence type="predicted"/>
<keyword evidence="2" id="KW-1185">Reference proteome</keyword>
<dbReference type="PANTHER" id="PTHR35788:SF1">
    <property type="entry name" value="EXPORTED PROTEIN"/>
    <property type="match status" value="1"/>
</dbReference>
<evidence type="ECO:0000313" key="1">
    <source>
        <dbReference type="EMBL" id="MBM7691472.1"/>
    </source>
</evidence>
<dbReference type="InterPro" id="IPR052913">
    <property type="entry name" value="Glycopeptide_resist_protein"/>
</dbReference>
<dbReference type="Pfam" id="PF04294">
    <property type="entry name" value="VanW"/>
    <property type="match status" value="1"/>
</dbReference>
<protein>
    <submittedName>
        <fullName evidence="1">Vancomycin resistance protein VanW</fullName>
    </submittedName>
</protein>
<name>A0ABS2QE84_9BACI</name>
<accession>A0ABS2QE84</accession>
<dbReference type="InterPro" id="IPR007391">
    <property type="entry name" value="Vancomycin_resist_VanW"/>
</dbReference>
<reference evidence="1 2" key="1">
    <citation type="submission" date="2021-01" db="EMBL/GenBank/DDBJ databases">
        <title>Genomic Encyclopedia of Type Strains, Phase IV (KMG-IV): sequencing the most valuable type-strain genomes for metagenomic binning, comparative biology and taxonomic classification.</title>
        <authorList>
            <person name="Goeker M."/>
        </authorList>
    </citation>
    <scope>NUCLEOTIDE SEQUENCE [LARGE SCALE GENOMIC DNA]</scope>
    <source>
        <strain evidence="1 2">DSM 105482</strain>
    </source>
</reference>
<sequence>MINLKIAAQKLNGIIIKPGETFSYWKLIGKPSKRKGYVHGMVLHYGRFMSGVGGGLCQLSNIIYWMTLHTGLTVTERHRHSFDVFPDSGRTQPFGSGATCSFNYLDLQIKNNTNQSFQLILHLTNDHLVGEWRSDSPPLYTYQVYQKEHDMTMAYWGSYIRHNTIYRKKYNQLDQLIDDEYITENHAIMMYEPLLESSL</sequence>
<dbReference type="EMBL" id="JAFBFI010000002">
    <property type="protein sequence ID" value="MBM7691472.1"/>
    <property type="molecule type" value="Genomic_DNA"/>
</dbReference>